<evidence type="ECO:0000256" key="6">
    <source>
        <dbReference type="ARBA" id="ARBA00022723"/>
    </source>
</evidence>
<keyword evidence="12" id="KW-1185">Reference proteome</keyword>
<protein>
    <recommendedName>
        <fullName evidence="5 10">Phosphoglycolate phosphatase</fullName>
        <shortName evidence="10">PGP</shortName>
        <shortName evidence="10">PGPase</shortName>
        <ecNumber evidence="5 10">3.1.3.18</ecNumber>
    </recommendedName>
</protein>
<feature type="active site" description="Nucleophile" evidence="10">
    <location>
        <position position="10"/>
    </location>
</feature>
<gene>
    <name evidence="11" type="primary">gph</name>
    <name evidence="11" type="ORF">IGS68_21095</name>
</gene>
<dbReference type="Pfam" id="PF13419">
    <property type="entry name" value="HAD_2"/>
    <property type="match status" value="1"/>
</dbReference>
<comment type="catalytic activity">
    <reaction evidence="1 10">
        <text>2-phosphoglycolate + H2O = glycolate + phosphate</text>
        <dbReference type="Rhea" id="RHEA:14369"/>
        <dbReference type="ChEBI" id="CHEBI:15377"/>
        <dbReference type="ChEBI" id="CHEBI:29805"/>
        <dbReference type="ChEBI" id="CHEBI:43474"/>
        <dbReference type="ChEBI" id="CHEBI:58033"/>
        <dbReference type="EC" id="3.1.3.18"/>
    </reaction>
</comment>
<sequence length="224" mass="24031">MPRLQAVIFDLDGTLIDSATDITAAVNKLLDKYDRPPVTVEQIRVMVGDGAPVLLRRVFEATGTSLDPDRAPAIYADFLEFYEKEPASPDSIFPGVPETLDLLLARGLKLGLCTNKPERVTREVLVQLDLGRFFGSVAGGDTLPVRKPDGGHVTWIMDRLGVTDGAAVMVGDNHNDVAAARSAGIPVVAVSYGYPHIPTVEMGADAIIDHFTELPAVLDGLADR</sequence>
<proteinExistence type="inferred from homology"/>
<dbReference type="InterPro" id="IPR036412">
    <property type="entry name" value="HAD-like_sf"/>
</dbReference>
<comment type="pathway">
    <text evidence="3 10">Organic acid metabolism; glycolate biosynthesis; glycolate from 2-phosphoglycolate: step 1/1.</text>
</comment>
<evidence type="ECO:0000256" key="9">
    <source>
        <dbReference type="ARBA" id="ARBA00023277"/>
    </source>
</evidence>
<comment type="function">
    <text evidence="10">Specifically catalyzes the dephosphorylation of 2-phosphoglycolate. Is involved in the dissimilation of the intracellular 2-phosphoglycolate formed during the DNA repair of 3'-phosphoglycolate ends, a major class of DNA lesions induced by oxidative stress.</text>
</comment>
<evidence type="ECO:0000256" key="8">
    <source>
        <dbReference type="ARBA" id="ARBA00022842"/>
    </source>
</evidence>
<dbReference type="InterPro" id="IPR050155">
    <property type="entry name" value="HAD-like_hydrolase_sf"/>
</dbReference>
<dbReference type="SFLD" id="SFLDG01129">
    <property type="entry name" value="C1.5:_HAD__Beta-PGM__Phosphata"/>
    <property type="match status" value="1"/>
</dbReference>
<dbReference type="PANTHER" id="PTHR43434:SF1">
    <property type="entry name" value="PHOSPHOGLYCOLATE PHOSPHATASE"/>
    <property type="match status" value="1"/>
</dbReference>
<keyword evidence="7 10" id="KW-0378">Hydrolase</keyword>
<feature type="binding site" evidence="10">
    <location>
        <position position="10"/>
    </location>
    <ligand>
        <name>Mg(2+)</name>
        <dbReference type="ChEBI" id="CHEBI:18420"/>
    </ligand>
</feature>
<feature type="binding site" evidence="10">
    <location>
        <position position="172"/>
    </location>
    <ligand>
        <name>Mg(2+)</name>
        <dbReference type="ChEBI" id="CHEBI:18420"/>
    </ligand>
</feature>
<evidence type="ECO:0000313" key="12">
    <source>
        <dbReference type="Proteomes" id="UP000595197"/>
    </source>
</evidence>
<dbReference type="InterPro" id="IPR023198">
    <property type="entry name" value="PGP-like_dom2"/>
</dbReference>
<organism evidence="11 12">
    <name type="scientific">Skermanella cutis</name>
    <dbReference type="NCBI Taxonomy" id="2775420"/>
    <lineage>
        <taxon>Bacteria</taxon>
        <taxon>Pseudomonadati</taxon>
        <taxon>Pseudomonadota</taxon>
        <taxon>Alphaproteobacteria</taxon>
        <taxon>Rhodospirillales</taxon>
        <taxon>Azospirillaceae</taxon>
        <taxon>Skermanella</taxon>
    </lineage>
</organism>
<evidence type="ECO:0000256" key="5">
    <source>
        <dbReference type="ARBA" id="ARBA00013078"/>
    </source>
</evidence>
<dbReference type="SUPFAM" id="SSF56784">
    <property type="entry name" value="HAD-like"/>
    <property type="match status" value="1"/>
</dbReference>
<feature type="binding site" evidence="10">
    <location>
        <position position="12"/>
    </location>
    <ligand>
        <name>Mg(2+)</name>
        <dbReference type="ChEBI" id="CHEBI:18420"/>
    </ligand>
</feature>
<dbReference type="Proteomes" id="UP000595197">
    <property type="component" value="Chromosome"/>
</dbReference>
<comment type="cofactor">
    <cofactor evidence="2 10">
        <name>Mg(2+)</name>
        <dbReference type="ChEBI" id="CHEBI:18420"/>
    </cofactor>
</comment>
<accession>A0ABX7B2F6</accession>
<dbReference type="RefSeq" id="WP_201073506.1">
    <property type="nucleotide sequence ID" value="NZ_CP067420.1"/>
</dbReference>
<dbReference type="Gene3D" id="3.40.50.1000">
    <property type="entry name" value="HAD superfamily/HAD-like"/>
    <property type="match status" value="1"/>
</dbReference>
<reference evidence="11" key="1">
    <citation type="submission" date="2021-02" db="EMBL/GenBank/DDBJ databases">
        <title>Skermanella TT6 skin isolate.</title>
        <authorList>
            <person name="Lee K."/>
            <person name="Ganzorig M."/>
        </authorList>
    </citation>
    <scope>NUCLEOTIDE SEQUENCE</scope>
    <source>
        <strain evidence="11">TT6</strain>
    </source>
</reference>
<evidence type="ECO:0000256" key="1">
    <source>
        <dbReference type="ARBA" id="ARBA00000830"/>
    </source>
</evidence>
<name>A0ABX7B2F6_9PROT</name>
<dbReference type="SFLD" id="SFLDG01135">
    <property type="entry name" value="C1.5.6:_HAD__Beta-PGM__Phospha"/>
    <property type="match status" value="1"/>
</dbReference>
<evidence type="ECO:0000256" key="7">
    <source>
        <dbReference type="ARBA" id="ARBA00022801"/>
    </source>
</evidence>
<dbReference type="PRINTS" id="PR00413">
    <property type="entry name" value="HADHALOGNASE"/>
</dbReference>
<dbReference type="InterPro" id="IPR006439">
    <property type="entry name" value="HAD-SF_hydro_IA"/>
</dbReference>
<evidence type="ECO:0000256" key="4">
    <source>
        <dbReference type="ARBA" id="ARBA00006171"/>
    </source>
</evidence>
<dbReference type="SFLD" id="SFLDS00003">
    <property type="entry name" value="Haloacid_Dehalogenase"/>
    <property type="match status" value="1"/>
</dbReference>
<evidence type="ECO:0000256" key="10">
    <source>
        <dbReference type="HAMAP-Rule" id="MF_00495"/>
    </source>
</evidence>
<keyword evidence="8 10" id="KW-0460">Magnesium</keyword>
<dbReference type="PANTHER" id="PTHR43434">
    <property type="entry name" value="PHOSPHOGLYCOLATE PHOSPHATASE"/>
    <property type="match status" value="1"/>
</dbReference>
<dbReference type="EMBL" id="CP067420">
    <property type="protein sequence ID" value="QQP88509.1"/>
    <property type="molecule type" value="Genomic_DNA"/>
</dbReference>
<dbReference type="InterPro" id="IPR023214">
    <property type="entry name" value="HAD_sf"/>
</dbReference>
<dbReference type="NCBIfam" id="TIGR01449">
    <property type="entry name" value="PGP_bact"/>
    <property type="match status" value="1"/>
</dbReference>
<evidence type="ECO:0000256" key="2">
    <source>
        <dbReference type="ARBA" id="ARBA00001946"/>
    </source>
</evidence>
<keyword evidence="6 10" id="KW-0479">Metal-binding</keyword>
<evidence type="ECO:0000256" key="3">
    <source>
        <dbReference type="ARBA" id="ARBA00004818"/>
    </source>
</evidence>
<dbReference type="NCBIfam" id="TIGR01549">
    <property type="entry name" value="HAD-SF-IA-v1"/>
    <property type="match status" value="1"/>
</dbReference>
<evidence type="ECO:0000313" key="11">
    <source>
        <dbReference type="EMBL" id="QQP88509.1"/>
    </source>
</evidence>
<dbReference type="InterPro" id="IPR037512">
    <property type="entry name" value="PGPase_prok"/>
</dbReference>
<comment type="similarity">
    <text evidence="4 10">Belongs to the HAD-like hydrolase superfamily. CbbY/CbbZ/Gph/YieH family.</text>
</comment>
<dbReference type="Gene3D" id="1.10.150.240">
    <property type="entry name" value="Putative phosphatase, domain 2"/>
    <property type="match status" value="1"/>
</dbReference>
<keyword evidence="9 10" id="KW-0119">Carbohydrate metabolism</keyword>
<dbReference type="EC" id="3.1.3.18" evidence="5 10"/>
<dbReference type="GO" id="GO:0008967">
    <property type="term" value="F:phosphoglycolate phosphatase activity"/>
    <property type="evidence" value="ECO:0007669"/>
    <property type="project" value="UniProtKB-EC"/>
</dbReference>
<dbReference type="HAMAP" id="MF_00495">
    <property type="entry name" value="GPH_hydrolase_bact"/>
    <property type="match status" value="1"/>
</dbReference>
<dbReference type="InterPro" id="IPR041492">
    <property type="entry name" value="HAD_2"/>
</dbReference>